<dbReference type="Proteomes" id="UP000826195">
    <property type="component" value="Unassembled WGS sequence"/>
</dbReference>
<keyword evidence="2" id="KW-1185">Reference proteome</keyword>
<dbReference type="EMBL" id="JAHXZJ010001492">
    <property type="protein sequence ID" value="KAH0552107.1"/>
    <property type="molecule type" value="Genomic_DNA"/>
</dbReference>
<dbReference type="AlphaFoldDB" id="A0AAV7IHW0"/>
<organism evidence="1 2">
    <name type="scientific">Cotesia glomerata</name>
    <name type="common">Lepidopteran parasitic wasp</name>
    <name type="synonym">Apanteles glomeratus</name>
    <dbReference type="NCBI Taxonomy" id="32391"/>
    <lineage>
        <taxon>Eukaryota</taxon>
        <taxon>Metazoa</taxon>
        <taxon>Ecdysozoa</taxon>
        <taxon>Arthropoda</taxon>
        <taxon>Hexapoda</taxon>
        <taxon>Insecta</taxon>
        <taxon>Pterygota</taxon>
        <taxon>Neoptera</taxon>
        <taxon>Endopterygota</taxon>
        <taxon>Hymenoptera</taxon>
        <taxon>Apocrita</taxon>
        <taxon>Ichneumonoidea</taxon>
        <taxon>Braconidae</taxon>
        <taxon>Microgastrinae</taxon>
        <taxon>Cotesia</taxon>
    </lineage>
</organism>
<protein>
    <submittedName>
        <fullName evidence="1">Uncharacterized protein</fullName>
    </submittedName>
</protein>
<sequence length="83" mass="9760">MIVRPFGHTHVKYMDQLNTKKIFPFHREFKLTIVREHEKDDWDDLLPTRNSVTLLLLTLTAFVSIPFYGSPSSKVLAPYPWNT</sequence>
<name>A0AAV7IHW0_COTGL</name>
<accession>A0AAV7IHW0</accession>
<evidence type="ECO:0000313" key="1">
    <source>
        <dbReference type="EMBL" id="KAH0552107.1"/>
    </source>
</evidence>
<reference evidence="1 2" key="1">
    <citation type="journal article" date="2021" name="J. Hered.">
        <title>A chromosome-level genome assembly of the parasitoid wasp, Cotesia glomerata (Hymenoptera: Braconidae).</title>
        <authorList>
            <person name="Pinto B.J."/>
            <person name="Weis J.J."/>
            <person name="Gamble T."/>
            <person name="Ode P.J."/>
            <person name="Paul R."/>
            <person name="Zaspel J.M."/>
        </authorList>
    </citation>
    <scope>NUCLEOTIDE SEQUENCE [LARGE SCALE GENOMIC DNA]</scope>
    <source>
        <strain evidence="1">CgM1</strain>
    </source>
</reference>
<gene>
    <name evidence="1" type="ORF">KQX54_005681</name>
</gene>
<comment type="caution">
    <text evidence="1">The sequence shown here is derived from an EMBL/GenBank/DDBJ whole genome shotgun (WGS) entry which is preliminary data.</text>
</comment>
<proteinExistence type="predicted"/>
<evidence type="ECO:0000313" key="2">
    <source>
        <dbReference type="Proteomes" id="UP000826195"/>
    </source>
</evidence>